<keyword evidence="3" id="KW-1003">Cell membrane</keyword>
<dbReference type="Gene3D" id="3.40.50.12580">
    <property type="match status" value="1"/>
</dbReference>
<evidence type="ECO:0000256" key="3">
    <source>
        <dbReference type="ARBA" id="ARBA00022475"/>
    </source>
</evidence>
<keyword evidence="4" id="KW-0808">Transferase</keyword>
<dbReference type="GO" id="GO:0005886">
    <property type="term" value="C:plasma membrane"/>
    <property type="evidence" value="ECO:0007669"/>
    <property type="project" value="UniProtKB-SubCell"/>
</dbReference>
<evidence type="ECO:0000256" key="1">
    <source>
        <dbReference type="ARBA" id="ARBA00004202"/>
    </source>
</evidence>
<dbReference type="PANTHER" id="PTHR37316:SF3">
    <property type="entry name" value="TEICHOIC ACID GLYCEROL-PHOSPHATE TRANSFERASE"/>
    <property type="match status" value="1"/>
</dbReference>
<feature type="domain" description="Glycosyl transferase family 1" evidence="7">
    <location>
        <begin position="671"/>
        <end position="816"/>
    </location>
</feature>
<dbReference type="Pfam" id="PF04464">
    <property type="entry name" value="Glyphos_transf"/>
    <property type="match status" value="1"/>
</dbReference>
<dbReference type="AlphaFoldDB" id="A0AAW3FRX5"/>
<evidence type="ECO:0000256" key="4">
    <source>
        <dbReference type="ARBA" id="ARBA00022679"/>
    </source>
</evidence>
<dbReference type="PANTHER" id="PTHR37316">
    <property type="entry name" value="TEICHOIC ACID GLYCEROL-PHOSPHATE PRIMASE"/>
    <property type="match status" value="1"/>
</dbReference>
<evidence type="ECO:0000313" key="9">
    <source>
        <dbReference type="Proteomes" id="UP000029801"/>
    </source>
</evidence>
<dbReference type="InterPro" id="IPR007554">
    <property type="entry name" value="Glycerophosphate_synth"/>
</dbReference>
<evidence type="ECO:0000259" key="7">
    <source>
        <dbReference type="Pfam" id="PF00534"/>
    </source>
</evidence>
<sequence length="939" mass="108274">MGKMNTIKLACKFVARPIREFVTKPAIRQINVYLYYVKHSKVQEKAVFLESYHAVNLTGNVYAMYQKMVQEYPDYTYYWAYKDKDTIPADILADTKRHRVYLVKYESRQYMKALATSKYLINDTSFMPYFIKRDGQRYLNTWHGTPLKTLGLDIKGSGRADHKNIQRNLLAADVLAMPNKFTAEHLITSHDLNGIFPNEVYITGNPRVDNLLGTLVSEDTQALKERLGLPAEKIILYAPTWKKDVEYTTEADILQLLNEVQRLQERVPSGYKVFLKVHYFIYDKLVKMGYGDQLISNAIDTNTLLRGVDVLITDYSSIFFDFLPIKRPVMFYVPDKDSYAQNRGFYKPLDTLPGLVTDKFDQLLNDCNQKYFDSWAKTYEQQYNDYQTEFLSYDDGQATERAVQVLFEESSSVEQLNFNNNKKKLLIYAGGFYNNGITNSIINLSRNFDTNKYELVFVDYPRMRPEKEYNMSRLPGSVHFIFSFSWATRTFFDTYNQNTSYHFGFNSKLVNQNKMKATYQLNFRRIFGNFMPYEAIDFGGYNKAITGLFALSPVPKKVVFLHNTMWDEYNKIVNGRYKHRKNLRVTFTYYQYFDKIISVSQSADKQNREDLSQYADSAKFTWVENLVNGAEIEKELSEVKQQVDNGDSLIELTKTETPSGIITTQLFHPVDQNYFNFVTVARLSPEKNHLGLIQAFKLVHDNYPKTRLYIVGDGPIRLEVEQLISGLGLDESVFMMGFLQNPMKFVSFTDYVVLPSVTEGQGLAIIEALLAHKPVVGTDVAGIQDVIKGGRFGLLSGKNAVANPNSLANTLALSIETKDSIKYVKTVKEPLKIFHAETQVDGQWITSSDDWKNPDIILGNDNNGRAFVEIKHVESYPNYAVFIDGKRAAQNSQLAHYDVQSDVAIMVVLDMEQQVCFERFDWRDYNRNALNEFETRAIL</sequence>
<dbReference type="InterPro" id="IPR043148">
    <property type="entry name" value="TagF_C"/>
</dbReference>
<evidence type="ECO:0000313" key="8">
    <source>
        <dbReference type="EMBL" id="KGH44244.1"/>
    </source>
</evidence>
<proteinExistence type="inferred from homology"/>
<dbReference type="Gene3D" id="3.40.50.2000">
    <property type="entry name" value="Glycogen Phosphorylase B"/>
    <property type="match status" value="2"/>
</dbReference>
<comment type="caution">
    <text evidence="8">The sequence shown here is derived from an EMBL/GenBank/DDBJ whole genome shotgun (WGS) entry which is preliminary data.</text>
</comment>
<organism evidence="8 9">
    <name type="scientific">Lactiplantibacillus plantarum CMPG5300</name>
    <dbReference type="NCBI Taxonomy" id="1304889"/>
    <lineage>
        <taxon>Bacteria</taxon>
        <taxon>Bacillati</taxon>
        <taxon>Bacillota</taxon>
        <taxon>Bacilli</taxon>
        <taxon>Lactobacillales</taxon>
        <taxon>Lactobacillaceae</taxon>
        <taxon>Lactiplantibacillus</taxon>
    </lineage>
</organism>
<dbReference type="CDD" id="cd03811">
    <property type="entry name" value="GT4_GT28_WabH-like"/>
    <property type="match status" value="1"/>
</dbReference>
<keyword evidence="5" id="KW-0777">Teichoic acid biosynthesis</keyword>
<dbReference type="InterPro" id="IPR051612">
    <property type="entry name" value="Teichoic_Acid_Biosynth"/>
</dbReference>
<evidence type="ECO:0000256" key="2">
    <source>
        <dbReference type="ARBA" id="ARBA00010488"/>
    </source>
</evidence>
<accession>A0AAW3FRX5</accession>
<protein>
    <submittedName>
        <fullName evidence="8">CDP-glycerol glycerophosphotransferase / glycosyltransferase</fullName>
    </submittedName>
</protein>
<dbReference type="GO" id="GO:0019350">
    <property type="term" value="P:teichoic acid biosynthetic process"/>
    <property type="evidence" value="ECO:0007669"/>
    <property type="project" value="UniProtKB-KW"/>
</dbReference>
<keyword evidence="6" id="KW-0472">Membrane</keyword>
<dbReference type="EMBL" id="AXZV01000001">
    <property type="protein sequence ID" value="KGH44244.1"/>
    <property type="molecule type" value="Genomic_DNA"/>
</dbReference>
<dbReference type="Proteomes" id="UP000029801">
    <property type="component" value="Chromosome"/>
</dbReference>
<dbReference type="SUPFAM" id="SSF53756">
    <property type="entry name" value="UDP-Glycosyltransferase/glycogen phosphorylase"/>
    <property type="match status" value="2"/>
</dbReference>
<dbReference type="Pfam" id="PF00534">
    <property type="entry name" value="Glycos_transf_1"/>
    <property type="match status" value="1"/>
</dbReference>
<dbReference type="InterPro" id="IPR001296">
    <property type="entry name" value="Glyco_trans_1"/>
</dbReference>
<gene>
    <name evidence="8" type="primary">tagF2</name>
    <name evidence="8" type="ORF">CMPG5300_0220</name>
</gene>
<evidence type="ECO:0000256" key="5">
    <source>
        <dbReference type="ARBA" id="ARBA00022944"/>
    </source>
</evidence>
<dbReference type="Gene3D" id="3.40.50.11820">
    <property type="match status" value="1"/>
</dbReference>
<dbReference type="InterPro" id="IPR043149">
    <property type="entry name" value="TagF_N"/>
</dbReference>
<evidence type="ECO:0000256" key="6">
    <source>
        <dbReference type="ARBA" id="ARBA00023136"/>
    </source>
</evidence>
<reference evidence="8 9" key="1">
    <citation type="journal article" date="2014" name="Genome Announc.">
        <title>Draft Genome Sequence of Lactobacillus plantarum CMPG5300, a Human Vaginal Isolate.</title>
        <authorList>
            <person name="Malik S."/>
            <person name="Siezen R.J."/>
            <person name="Renckens B."/>
            <person name="Vaneechoutte M."/>
            <person name="Vanderleyden J."/>
            <person name="Lebeer S."/>
        </authorList>
    </citation>
    <scope>NUCLEOTIDE SEQUENCE [LARGE SCALE GENOMIC DNA]</scope>
    <source>
        <strain evidence="8 9">CMPG5300</strain>
    </source>
</reference>
<dbReference type="RefSeq" id="WP_047672578.1">
    <property type="nucleotide sequence ID" value="NZ_CM002918.1"/>
</dbReference>
<name>A0AAW3FRX5_LACPN</name>
<comment type="subcellular location">
    <subcellularLocation>
        <location evidence="1">Cell membrane</location>
        <topology evidence="1">Peripheral membrane protein</topology>
    </subcellularLocation>
</comment>
<comment type="similarity">
    <text evidence="2">Belongs to the CDP-glycerol glycerophosphotransferase family.</text>
</comment>
<dbReference type="GO" id="GO:0047355">
    <property type="term" value="F:CDP-glycerol glycerophosphotransferase activity"/>
    <property type="evidence" value="ECO:0007669"/>
    <property type="project" value="InterPro"/>
</dbReference>